<comment type="caution">
    <text evidence="3">The sequence shown here is derived from an EMBL/GenBank/DDBJ whole genome shotgun (WGS) entry which is preliminary data.</text>
</comment>
<dbReference type="Proteomes" id="UP001596050">
    <property type="component" value="Unassembled WGS sequence"/>
</dbReference>
<evidence type="ECO:0000256" key="1">
    <source>
        <dbReference type="SAM" id="SignalP"/>
    </source>
</evidence>
<dbReference type="EMBL" id="JBHSMU010000015">
    <property type="protein sequence ID" value="MFC5461540.1"/>
    <property type="molecule type" value="Genomic_DNA"/>
</dbReference>
<name>A0ABW0L6R1_9BURK</name>
<keyword evidence="4" id="KW-1185">Reference proteome</keyword>
<feature type="chain" id="PRO_5046635335" evidence="1">
    <location>
        <begin position="26"/>
        <end position="360"/>
    </location>
</feature>
<evidence type="ECO:0000313" key="4">
    <source>
        <dbReference type="Proteomes" id="UP001596050"/>
    </source>
</evidence>
<gene>
    <name evidence="3" type="ORF">ACFPN5_17160</name>
</gene>
<dbReference type="Gene3D" id="1.20.1270.180">
    <property type="match status" value="1"/>
</dbReference>
<feature type="signal peptide" evidence="1">
    <location>
        <begin position="1"/>
        <end position="25"/>
    </location>
</feature>
<proteinExistence type="predicted"/>
<sequence>MPRSTFALCRAGLAALLLGALSAHAAAPGAHGAAPGAMPYPNTDGFGMHFDSGEDWHRQCMRVAHLAPSRTYAATPTAEGQHTKATDLYYLKRDQTSTTAAKWSRVREQAQALGDDAVLMMLYANGYGVARDTDRAIYHACRLDAAKAEMEARVDYLASGSVASDRQPFDLCDHITSGRMGGVCAAIGEGRDDRTRRARLDRFAAKLPAAARQPFARLRKAADAFAQKSADEVDMTGSGGAGFAYRHTGRRDKEFMETLFKAAGGKLARASAAQLERLERELNAQYSAVLATPSENENHPGRIHYLTVTREDVRTTERAWLAYRDAWAAYLAAARMPTDLVSVQAELTRQRIAQLRKLSR</sequence>
<keyword evidence="1" id="KW-0732">Signal</keyword>
<dbReference type="Pfam" id="PF07007">
    <property type="entry name" value="LprI"/>
    <property type="match status" value="1"/>
</dbReference>
<organism evidence="3 4">
    <name type="scientific">Massilia niabensis</name>
    <dbReference type="NCBI Taxonomy" id="544910"/>
    <lineage>
        <taxon>Bacteria</taxon>
        <taxon>Pseudomonadati</taxon>
        <taxon>Pseudomonadota</taxon>
        <taxon>Betaproteobacteria</taxon>
        <taxon>Burkholderiales</taxon>
        <taxon>Oxalobacteraceae</taxon>
        <taxon>Telluria group</taxon>
        <taxon>Massilia</taxon>
    </lineage>
</organism>
<evidence type="ECO:0000313" key="3">
    <source>
        <dbReference type="EMBL" id="MFC5461540.1"/>
    </source>
</evidence>
<reference evidence="4" key="1">
    <citation type="journal article" date="2019" name="Int. J. Syst. Evol. Microbiol.">
        <title>The Global Catalogue of Microorganisms (GCM) 10K type strain sequencing project: providing services to taxonomists for standard genome sequencing and annotation.</title>
        <authorList>
            <consortium name="The Broad Institute Genomics Platform"/>
            <consortium name="The Broad Institute Genome Sequencing Center for Infectious Disease"/>
            <person name="Wu L."/>
            <person name="Ma J."/>
        </authorList>
    </citation>
    <scope>NUCLEOTIDE SEQUENCE [LARGE SCALE GENOMIC DNA]</scope>
    <source>
        <strain evidence="4">KACC 12649</strain>
    </source>
</reference>
<protein>
    <submittedName>
        <fullName evidence="3">Lysozyme inhibitor LprI family protein</fullName>
    </submittedName>
</protein>
<feature type="domain" description="Lysozyme inhibitor LprI-like N-terminal" evidence="2">
    <location>
        <begin position="268"/>
        <end position="355"/>
    </location>
</feature>
<dbReference type="InterPro" id="IPR009739">
    <property type="entry name" value="LprI-like_N"/>
</dbReference>
<evidence type="ECO:0000259" key="2">
    <source>
        <dbReference type="Pfam" id="PF07007"/>
    </source>
</evidence>
<accession>A0ABW0L6R1</accession>
<dbReference type="RefSeq" id="WP_379784993.1">
    <property type="nucleotide sequence ID" value="NZ_JBHSMU010000015.1"/>
</dbReference>